<name>A0A7M3SAR2_9FIRM</name>
<dbReference type="InterPro" id="IPR050245">
    <property type="entry name" value="PrsA_foldase"/>
</dbReference>
<evidence type="ECO:0000256" key="1">
    <source>
        <dbReference type="PROSITE-ProRule" id="PRU00278"/>
    </source>
</evidence>
<feature type="region of interest" description="Disordered" evidence="2">
    <location>
        <begin position="28"/>
        <end position="51"/>
    </location>
</feature>
<protein>
    <submittedName>
        <fullName evidence="5">Peptidylprolyl isomerase</fullName>
    </submittedName>
</protein>
<proteinExistence type="predicted"/>
<organism evidence="5 6">
    <name type="scientific">Anaerocolumna chitinilytica</name>
    <dbReference type="NCBI Taxonomy" id="1727145"/>
    <lineage>
        <taxon>Bacteria</taxon>
        <taxon>Bacillati</taxon>
        <taxon>Bacillota</taxon>
        <taxon>Clostridia</taxon>
        <taxon>Lachnospirales</taxon>
        <taxon>Lachnospiraceae</taxon>
        <taxon>Anaerocolumna</taxon>
    </lineage>
</organism>
<accession>A0A7M3SAR2</accession>
<keyword evidence="3" id="KW-0732">Signal</keyword>
<feature type="compositionally biased region" description="Polar residues" evidence="2">
    <location>
        <begin position="31"/>
        <end position="41"/>
    </location>
</feature>
<evidence type="ECO:0000256" key="3">
    <source>
        <dbReference type="SAM" id="SignalP"/>
    </source>
</evidence>
<dbReference type="InterPro" id="IPR027304">
    <property type="entry name" value="Trigger_fact/SurA_dom_sf"/>
</dbReference>
<dbReference type="Gene3D" id="3.10.50.40">
    <property type="match status" value="1"/>
</dbReference>
<evidence type="ECO:0000256" key="2">
    <source>
        <dbReference type="SAM" id="MobiDB-lite"/>
    </source>
</evidence>
<evidence type="ECO:0000259" key="4">
    <source>
        <dbReference type="PROSITE" id="PS50198"/>
    </source>
</evidence>
<keyword evidence="1 5" id="KW-0413">Isomerase</keyword>
<dbReference type="KEGG" id="acht:bsdcttw_47200"/>
<dbReference type="EMBL" id="AP023368">
    <property type="protein sequence ID" value="BCK01680.1"/>
    <property type="molecule type" value="Genomic_DNA"/>
</dbReference>
<feature type="domain" description="PpiC" evidence="4">
    <location>
        <begin position="196"/>
        <end position="299"/>
    </location>
</feature>
<sequence>MKKLLKRCGCLLIASALLLNLTGCKDKTEGQKSAVTPTPSVQGAKDYSDEDTKANRGDLVVTIGNNKVYFNEAMLYIQFMKAQYESYFGDQIWSYNLGDNTTFEDKAKEEVLNLITQTKIILDKSSGYNVALSEEEEAAVQEKAANYFDGITEEDKEKYGFTEDLVRKFYRENAIYQKVYDAVTMDVDTDVSDEEAKQITVDQILIKTTVQKNGVDEPMTEAEKKTAYNRAAALLKDAKKTLDFKKFAEANTEDTGVEYTFGKGDMVKEFENAAFDLKTGELSAVVESKYGYHIIYCVNDFDKDATLEKKEKIIEDRQNELFKKLYDQWSNNYKVEVKEKAWTKLILRNEESDTQDATVSPTVSNEPTATP</sequence>
<feature type="region of interest" description="Disordered" evidence="2">
    <location>
        <begin position="352"/>
        <end position="371"/>
    </location>
</feature>
<dbReference type="Pfam" id="PF00639">
    <property type="entry name" value="Rotamase"/>
    <property type="match status" value="1"/>
</dbReference>
<dbReference type="GO" id="GO:0003755">
    <property type="term" value="F:peptidyl-prolyl cis-trans isomerase activity"/>
    <property type="evidence" value="ECO:0007669"/>
    <property type="project" value="UniProtKB-KW"/>
</dbReference>
<dbReference type="InterPro" id="IPR046357">
    <property type="entry name" value="PPIase_dom_sf"/>
</dbReference>
<feature type="chain" id="PRO_5039510528" evidence="3">
    <location>
        <begin position="20"/>
        <end position="371"/>
    </location>
</feature>
<dbReference type="Proteomes" id="UP000515703">
    <property type="component" value="Chromosome"/>
</dbReference>
<dbReference type="PANTHER" id="PTHR47245">
    <property type="entry name" value="PEPTIDYLPROLYL ISOMERASE"/>
    <property type="match status" value="1"/>
</dbReference>
<reference evidence="5 6" key="2">
    <citation type="submission" date="2020-08" db="EMBL/GenBank/DDBJ databases">
        <authorList>
            <person name="Ueki A."/>
            <person name="Tonouchi A."/>
        </authorList>
    </citation>
    <scope>NUCLEOTIDE SEQUENCE [LARGE SCALE GENOMIC DNA]</scope>
    <source>
        <strain evidence="5 6">CTTW</strain>
    </source>
</reference>
<dbReference type="AlphaFoldDB" id="A0A7M3SAR2"/>
<keyword evidence="6" id="KW-1185">Reference proteome</keyword>
<dbReference type="SUPFAM" id="SSF54534">
    <property type="entry name" value="FKBP-like"/>
    <property type="match status" value="1"/>
</dbReference>
<keyword evidence="1" id="KW-0697">Rotamase</keyword>
<dbReference type="PANTHER" id="PTHR47245:SF2">
    <property type="entry name" value="PEPTIDYL-PROLYL CIS-TRANS ISOMERASE HP_0175-RELATED"/>
    <property type="match status" value="1"/>
</dbReference>
<evidence type="ECO:0000313" key="6">
    <source>
        <dbReference type="Proteomes" id="UP000515703"/>
    </source>
</evidence>
<dbReference type="PROSITE" id="PS50198">
    <property type="entry name" value="PPIC_PPIASE_2"/>
    <property type="match status" value="1"/>
</dbReference>
<reference evidence="5 6" key="1">
    <citation type="submission" date="2020-08" db="EMBL/GenBank/DDBJ databases">
        <title>Draft genome sequencing of an Anaerocolumna strain isolated from anoxic soil subjected to BSD treatment.</title>
        <authorList>
            <person name="Uek A."/>
            <person name="Tonouchi A."/>
        </authorList>
    </citation>
    <scope>NUCLEOTIDE SEQUENCE [LARGE SCALE GENOMIC DNA]</scope>
    <source>
        <strain evidence="5 6">CTTW</strain>
    </source>
</reference>
<feature type="signal peptide" evidence="3">
    <location>
        <begin position="1"/>
        <end position="19"/>
    </location>
</feature>
<dbReference type="RefSeq" id="WP_185257218.1">
    <property type="nucleotide sequence ID" value="NZ_AP023368.1"/>
</dbReference>
<feature type="compositionally biased region" description="Polar residues" evidence="2">
    <location>
        <begin position="355"/>
        <end position="371"/>
    </location>
</feature>
<evidence type="ECO:0000313" key="5">
    <source>
        <dbReference type="EMBL" id="BCK01680.1"/>
    </source>
</evidence>
<dbReference type="SUPFAM" id="SSF109998">
    <property type="entry name" value="Triger factor/SurA peptide-binding domain-like"/>
    <property type="match status" value="1"/>
</dbReference>
<gene>
    <name evidence="5" type="primary">prsA1</name>
    <name evidence="5" type="ORF">bsdcttw_47200</name>
</gene>
<dbReference type="InterPro" id="IPR000297">
    <property type="entry name" value="PPIase_PpiC"/>
</dbReference>